<dbReference type="Proteomes" id="UP000287502">
    <property type="component" value="Chromosome"/>
</dbReference>
<feature type="compositionally biased region" description="Pro residues" evidence="1">
    <location>
        <begin position="117"/>
        <end position="139"/>
    </location>
</feature>
<protein>
    <recommendedName>
        <fullName evidence="5">Periplasmic heavy metal sensor</fullName>
    </recommendedName>
</protein>
<dbReference type="Gene3D" id="1.20.120.1490">
    <property type="match status" value="1"/>
</dbReference>
<evidence type="ECO:0008006" key="5">
    <source>
        <dbReference type="Google" id="ProtNLM"/>
    </source>
</evidence>
<dbReference type="RefSeq" id="WP_128466956.1">
    <property type="nucleotide sequence ID" value="NZ_CP035108.1"/>
</dbReference>
<accession>A0A410JZR3</accession>
<dbReference type="EMBL" id="CP035108">
    <property type="protein sequence ID" value="QAR33670.1"/>
    <property type="molecule type" value="Genomic_DNA"/>
</dbReference>
<keyword evidence="4" id="KW-1185">Reference proteome</keyword>
<feature type="transmembrane region" description="Helical" evidence="2">
    <location>
        <begin position="6"/>
        <end position="25"/>
    </location>
</feature>
<name>A0A410JZR3_9BACT</name>
<evidence type="ECO:0000313" key="3">
    <source>
        <dbReference type="EMBL" id="QAR33670.1"/>
    </source>
</evidence>
<reference evidence="3 4" key="1">
    <citation type="submission" date="2019-01" db="EMBL/GenBank/DDBJ databases">
        <title>Geovibrio thiophilus DSM 11263, complete genome.</title>
        <authorList>
            <person name="Spring S."/>
            <person name="Bunk B."/>
            <person name="Sproer C."/>
        </authorList>
    </citation>
    <scope>NUCLEOTIDE SEQUENCE [LARGE SCALE GENOMIC DNA]</scope>
    <source>
        <strain evidence="3 4">DSM 11263</strain>
    </source>
</reference>
<keyword evidence="2" id="KW-0812">Transmembrane</keyword>
<dbReference type="KEGG" id="gtl:EP073_09725"/>
<organism evidence="3 4">
    <name type="scientific">Geovibrio thiophilus</name>
    <dbReference type="NCBI Taxonomy" id="139438"/>
    <lineage>
        <taxon>Bacteria</taxon>
        <taxon>Pseudomonadati</taxon>
        <taxon>Deferribacterota</taxon>
        <taxon>Deferribacteres</taxon>
        <taxon>Deferribacterales</taxon>
        <taxon>Geovibrionaceae</taxon>
        <taxon>Geovibrio</taxon>
    </lineage>
</organism>
<evidence type="ECO:0000256" key="1">
    <source>
        <dbReference type="SAM" id="MobiDB-lite"/>
    </source>
</evidence>
<keyword evidence="2" id="KW-0472">Membrane</keyword>
<evidence type="ECO:0000256" key="2">
    <source>
        <dbReference type="SAM" id="Phobius"/>
    </source>
</evidence>
<sequence length="139" mass="15980">MKKSAYFVVIFLIGFVAGAIAMNIYRIAQFNHMRKEPHDVAAKIHSMLERELKLTPEQSADVRRILDEARPKADALRDKTKREADEIFEEAFRKMNEVLDEGQMKKLYELHERFKKTPPPPPPTGGFGPPPPPPFPDRP</sequence>
<keyword evidence="2" id="KW-1133">Transmembrane helix</keyword>
<evidence type="ECO:0000313" key="4">
    <source>
        <dbReference type="Proteomes" id="UP000287502"/>
    </source>
</evidence>
<dbReference type="AlphaFoldDB" id="A0A410JZR3"/>
<feature type="region of interest" description="Disordered" evidence="1">
    <location>
        <begin position="109"/>
        <end position="139"/>
    </location>
</feature>
<gene>
    <name evidence="3" type="ORF">EP073_09725</name>
</gene>
<proteinExistence type="predicted"/>